<keyword evidence="2" id="KW-1185">Reference proteome</keyword>
<organism evidence="1 2">
    <name type="scientific">Haliovirga abyssi</name>
    <dbReference type="NCBI Taxonomy" id="2996794"/>
    <lineage>
        <taxon>Bacteria</taxon>
        <taxon>Fusobacteriati</taxon>
        <taxon>Fusobacteriota</taxon>
        <taxon>Fusobacteriia</taxon>
        <taxon>Fusobacteriales</taxon>
        <taxon>Haliovirgaceae</taxon>
        <taxon>Haliovirga</taxon>
    </lineage>
</organism>
<dbReference type="AlphaFoldDB" id="A0AAU9DZC6"/>
<accession>A0AAU9DZC6</accession>
<sequence>METLYRLKNHILGFDKEKGYITFLKDANVETVIIDKKDEDYNFIFKNKKYNKSNLKVTKVKYNPQGLMLQIEYETDDRQMLLKEIIRYISRTTLERYFIIKPRFEGVLKEFNVCLSGIKFNEEFELILPMEKKFIYDDFEKIVMKKAPIDSSGVVIINNKKSRENLTIWYYNEETADIKLDKNKNLDLTYKIKIDKKLEKKQEKIIGGQYIKFYDENYLESIEEIEKFYRPTEKTILEKKYKNKKGLLAYKYNSKIVDKRIGDILEDFYMRKIKKENFYRYIEIENAILPLRYVNKEYDFFSKSKSFSEQLFNNSKLFMLNLGNLTENMKKNLISEEKYIRLNKGKNYFKYVLINKSGVGYIKQSGEKFILVIQNITAITKNIDVELKEEFLKENLKNESYILKNIVTNKVERILKNIKNFNLEFKPFETKILKFEVILEENYIGNYYKFNKNENELYFENSFFNMFFQKEKLGYLINKEEDSVISEIKFNYKYEATVFHKNRIVYKYQNLKATYFYDETNKIKIKFEAEKDLKKLKLELKFEKIKYYLLDKKICENEVKLNELETVKFIGKNLLNLKLNSKNFDKKNIKIGKNHLKLELSSEEIKKKIFEIELDII</sequence>
<protein>
    <submittedName>
        <fullName evidence="1">Uncharacterized protein</fullName>
    </submittedName>
</protein>
<reference evidence="1 2" key="1">
    <citation type="submission" date="2022-11" db="EMBL/GenBank/DDBJ databases">
        <title>Haliovirga abyssi gen. nov., sp. nov., a mesophilic fermentative bacterium isolated from the Iheya North hydrothermal field and the proposal of Haliovirgaceae fam. nov.</title>
        <authorList>
            <person name="Miyazaki U."/>
            <person name="Tame A."/>
            <person name="Miyazaki J."/>
            <person name="Takai K."/>
            <person name="Sawayama S."/>
            <person name="Kitajima M."/>
            <person name="Okamoto A."/>
            <person name="Nakagawa S."/>
        </authorList>
    </citation>
    <scope>NUCLEOTIDE SEQUENCE [LARGE SCALE GENOMIC DNA]</scope>
    <source>
        <strain evidence="1 2">IC12</strain>
    </source>
</reference>
<dbReference type="KEGG" id="haby:HLVA_14540"/>
<dbReference type="EMBL" id="AP027059">
    <property type="protein sequence ID" value="BDU50885.1"/>
    <property type="molecule type" value="Genomic_DNA"/>
</dbReference>
<proteinExistence type="predicted"/>
<name>A0AAU9DZC6_9FUSO</name>
<gene>
    <name evidence="1" type="ORF">HLVA_14540</name>
</gene>
<dbReference type="Proteomes" id="UP001321582">
    <property type="component" value="Chromosome"/>
</dbReference>
<evidence type="ECO:0000313" key="1">
    <source>
        <dbReference type="EMBL" id="BDU50885.1"/>
    </source>
</evidence>
<dbReference type="RefSeq" id="WP_307903734.1">
    <property type="nucleotide sequence ID" value="NZ_AP027059.1"/>
</dbReference>
<evidence type="ECO:0000313" key="2">
    <source>
        <dbReference type="Proteomes" id="UP001321582"/>
    </source>
</evidence>